<dbReference type="AlphaFoldDB" id="A0A5F9C2K2"/>
<reference evidence="2" key="3">
    <citation type="submission" date="2025-09" db="UniProtKB">
        <authorList>
            <consortium name="Ensembl"/>
        </authorList>
    </citation>
    <scope>IDENTIFICATION</scope>
    <source>
        <strain evidence="2">Thorbecke</strain>
    </source>
</reference>
<evidence type="ECO:0000313" key="3">
    <source>
        <dbReference type="Proteomes" id="UP000001811"/>
    </source>
</evidence>
<dbReference type="EMBL" id="AAGW02033445">
    <property type="status" value="NOT_ANNOTATED_CDS"/>
    <property type="molecule type" value="Genomic_DNA"/>
</dbReference>
<accession>A0A5F9C2K2</accession>
<proteinExistence type="predicted"/>
<reference evidence="2" key="2">
    <citation type="submission" date="2025-08" db="UniProtKB">
        <authorList>
            <consortium name="Ensembl"/>
        </authorList>
    </citation>
    <scope>IDENTIFICATION</scope>
    <source>
        <strain evidence="2">Thorbecke</strain>
    </source>
</reference>
<evidence type="ECO:0000256" key="1">
    <source>
        <dbReference type="SAM" id="MobiDB-lite"/>
    </source>
</evidence>
<dbReference type="STRING" id="9986.ENSOCUP00000027926"/>
<sequence>TSAEPELTELQELVPAGPGRTRREPANAPHLAPCTELQSRKTTGPQPWPQLPARKLATHTGCNLCANFIWAVGCKGLVLCARDRAHERRWEPSL</sequence>
<evidence type="ECO:0000313" key="2">
    <source>
        <dbReference type="Ensembl" id="ENSOCUP00000027926.1"/>
    </source>
</evidence>
<dbReference type="Proteomes" id="UP000001811">
    <property type="component" value="Chromosome 1"/>
</dbReference>
<organism evidence="2 3">
    <name type="scientific">Oryctolagus cuniculus</name>
    <name type="common">Rabbit</name>
    <dbReference type="NCBI Taxonomy" id="9986"/>
    <lineage>
        <taxon>Eukaryota</taxon>
        <taxon>Metazoa</taxon>
        <taxon>Chordata</taxon>
        <taxon>Craniata</taxon>
        <taxon>Vertebrata</taxon>
        <taxon>Euteleostomi</taxon>
        <taxon>Mammalia</taxon>
        <taxon>Eutheria</taxon>
        <taxon>Euarchontoglires</taxon>
        <taxon>Glires</taxon>
        <taxon>Lagomorpha</taxon>
        <taxon>Leporidae</taxon>
        <taxon>Oryctolagus</taxon>
    </lineage>
</organism>
<reference evidence="2 3" key="1">
    <citation type="journal article" date="2011" name="Nature">
        <title>A high-resolution map of human evolutionary constraint using 29 mammals.</title>
        <authorList>
            <person name="Lindblad-Toh K."/>
            <person name="Garber M."/>
            <person name="Zuk O."/>
            <person name="Lin M.F."/>
            <person name="Parker B.J."/>
            <person name="Washietl S."/>
            <person name="Kheradpour P."/>
            <person name="Ernst J."/>
            <person name="Jordan G."/>
            <person name="Mauceli E."/>
            <person name="Ward L.D."/>
            <person name="Lowe C.B."/>
            <person name="Holloway A.K."/>
            <person name="Clamp M."/>
            <person name="Gnerre S."/>
            <person name="Alfoldi J."/>
            <person name="Beal K."/>
            <person name="Chang J."/>
            <person name="Clawson H."/>
            <person name="Cuff J."/>
            <person name="Di Palma F."/>
            <person name="Fitzgerald S."/>
            <person name="Flicek P."/>
            <person name="Guttman M."/>
            <person name="Hubisz M.J."/>
            <person name="Jaffe D.B."/>
            <person name="Jungreis I."/>
            <person name="Kent W.J."/>
            <person name="Kostka D."/>
            <person name="Lara M."/>
            <person name="Martins A.L."/>
            <person name="Massingham T."/>
            <person name="Moltke I."/>
            <person name="Raney B.J."/>
            <person name="Rasmussen M.D."/>
            <person name="Robinson J."/>
            <person name="Stark A."/>
            <person name="Vilella A.J."/>
            <person name="Wen J."/>
            <person name="Xie X."/>
            <person name="Zody M.C."/>
            <person name="Baldwin J."/>
            <person name="Bloom T."/>
            <person name="Chin C.W."/>
            <person name="Heiman D."/>
            <person name="Nicol R."/>
            <person name="Nusbaum C."/>
            <person name="Young S."/>
            <person name="Wilkinson J."/>
            <person name="Worley K.C."/>
            <person name="Kovar C.L."/>
            <person name="Muzny D.M."/>
            <person name="Gibbs R.A."/>
            <person name="Cree A."/>
            <person name="Dihn H.H."/>
            <person name="Fowler G."/>
            <person name="Jhangiani S."/>
            <person name="Joshi V."/>
            <person name="Lee S."/>
            <person name="Lewis L.R."/>
            <person name="Nazareth L.V."/>
            <person name="Okwuonu G."/>
            <person name="Santibanez J."/>
            <person name="Warren W.C."/>
            <person name="Mardis E.R."/>
            <person name="Weinstock G.M."/>
            <person name="Wilson R.K."/>
            <person name="Delehaunty K."/>
            <person name="Dooling D."/>
            <person name="Fronik C."/>
            <person name="Fulton L."/>
            <person name="Fulton B."/>
            <person name="Graves T."/>
            <person name="Minx P."/>
            <person name="Sodergren E."/>
            <person name="Birney E."/>
            <person name="Margulies E.H."/>
            <person name="Herrero J."/>
            <person name="Green E.D."/>
            <person name="Haussler D."/>
            <person name="Siepel A."/>
            <person name="Goldman N."/>
            <person name="Pollard K.S."/>
            <person name="Pedersen J.S."/>
            <person name="Lander E.S."/>
            <person name="Kellis M."/>
        </authorList>
    </citation>
    <scope>NUCLEOTIDE SEQUENCE [LARGE SCALE GENOMIC DNA]</scope>
    <source>
        <strain evidence="2 3">Thorbecke inbred</strain>
    </source>
</reference>
<keyword evidence="3" id="KW-1185">Reference proteome</keyword>
<protein>
    <submittedName>
        <fullName evidence="2">Uncharacterized protein</fullName>
    </submittedName>
</protein>
<dbReference type="Ensembl" id="ENSOCUT00000060665.1">
    <property type="protein sequence ID" value="ENSOCUP00000027926.1"/>
    <property type="gene ID" value="ENSOCUG00000032079.1"/>
</dbReference>
<name>A0A5F9C2K2_RABIT</name>
<dbReference type="InParanoid" id="A0A5F9C2K2"/>
<feature type="region of interest" description="Disordered" evidence="1">
    <location>
        <begin position="1"/>
        <end position="49"/>
    </location>
</feature>
<feature type="compositionally biased region" description="Polar residues" evidence="1">
    <location>
        <begin position="36"/>
        <end position="45"/>
    </location>
</feature>